<dbReference type="EMBL" id="JARPUR010000006">
    <property type="protein sequence ID" value="KAK4874667.1"/>
    <property type="molecule type" value="Genomic_DNA"/>
</dbReference>
<dbReference type="AlphaFoldDB" id="A0AAN7SCN6"/>
<proteinExistence type="predicted"/>
<gene>
    <name evidence="1" type="ORF">RN001_014027</name>
</gene>
<protein>
    <recommendedName>
        <fullName evidence="3">CCHC-type domain-containing protein</fullName>
    </recommendedName>
</protein>
<sequence>MTEQITMSDVQFQALLESIRVTNAIPVTKEGNFSKCASRFDGKKDSDVNAFIDAIETYKECTNVSDTNALRGLPMLLDGFAASWWQGVKDDVNADTWPKAVDLLRLTFGPKKPAYRVYRELFSLEQSAKTPTDVFVCNCRQILAHLPRVEMTVVEKRVFEDKKPGEKPLKDPSASKVTGRCRYCKVFGHSTDECKKLARKAIDKSEPTTSLKTESISQHVDTTLSSTISCFGCGTPGYVRSKCPKCNVSESASASINFSEFSVNAISPSPRPIVFIDVFNSHGFGILDTGAKQSVASQSLSINCY</sequence>
<accession>A0AAN7SCN6</accession>
<evidence type="ECO:0000313" key="2">
    <source>
        <dbReference type="Proteomes" id="UP001353858"/>
    </source>
</evidence>
<organism evidence="1 2">
    <name type="scientific">Aquatica leii</name>
    <dbReference type="NCBI Taxonomy" id="1421715"/>
    <lineage>
        <taxon>Eukaryota</taxon>
        <taxon>Metazoa</taxon>
        <taxon>Ecdysozoa</taxon>
        <taxon>Arthropoda</taxon>
        <taxon>Hexapoda</taxon>
        <taxon>Insecta</taxon>
        <taxon>Pterygota</taxon>
        <taxon>Neoptera</taxon>
        <taxon>Endopterygota</taxon>
        <taxon>Coleoptera</taxon>
        <taxon>Polyphaga</taxon>
        <taxon>Elateriformia</taxon>
        <taxon>Elateroidea</taxon>
        <taxon>Lampyridae</taxon>
        <taxon>Luciolinae</taxon>
        <taxon>Aquatica</taxon>
    </lineage>
</organism>
<dbReference type="Gene3D" id="4.10.60.10">
    <property type="entry name" value="Zinc finger, CCHC-type"/>
    <property type="match status" value="1"/>
</dbReference>
<dbReference type="Proteomes" id="UP001353858">
    <property type="component" value="Unassembled WGS sequence"/>
</dbReference>
<keyword evidence="2" id="KW-1185">Reference proteome</keyword>
<reference evidence="2" key="1">
    <citation type="submission" date="2023-01" db="EMBL/GenBank/DDBJ databases">
        <title>Key to firefly adult light organ development and bioluminescence: homeobox transcription factors regulate luciferase expression and transportation to peroxisome.</title>
        <authorList>
            <person name="Fu X."/>
        </authorList>
    </citation>
    <scope>NUCLEOTIDE SEQUENCE [LARGE SCALE GENOMIC DNA]</scope>
</reference>
<name>A0AAN7SCN6_9COLE</name>
<evidence type="ECO:0000313" key="1">
    <source>
        <dbReference type="EMBL" id="KAK4874667.1"/>
    </source>
</evidence>
<comment type="caution">
    <text evidence="1">The sequence shown here is derived from an EMBL/GenBank/DDBJ whole genome shotgun (WGS) entry which is preliminary data.</text>
</comment>
<evidence type="ECO:0008006" key="3">
    <source>
        <dbReference type="Google" id="ProtNLM"/>
    </source>
</evidence>